<accession>A0AA38JED7</accession>
<feature type="region of interest" description="Disordered" evidence="3">
    <location>
        <begin position="125"/>
        <end position="159"/>
    </location>
</feature>
<proteinExistence type="predicted"/>
<dbReference type="GO" id="GO:0003677">
    <property type="term" value="F:DNA binding"/>
    <property type="evidence" value="ECO:0007669"/>
    <property type="project" value="InterPro"/>
</dbReference>
<dbReference type="Proteomes" id="UP001176059">
    <property type="component" value="Unassembled WGS sequence"/>
</dbReference>
<name>A0AA38JED7_9AGAR</name>
<feature type="compositionally biased region" description="Low complexity" evidence="3">
    <location>
        <begin position="135"/>
        <end position="145"/>
    </location>
</feature>
<keyword evidence="6" id="KW-1185">Reference proteome</keyword>
<dbReference type="SMART" id="SM00906">
    <property type="entry name" value="Fungal_trans"/>
    <property type="match status" value="1"/>
</dbReference>
<dbReference type="GO" id="GO:0006351">
    <property type="term" value="P:DNA-templated transcription"/>
    <property type="evidence" value="ECO:0007669"/>
    <property type="project" value="InterPro"/>
</dbReference>
<evidence type="ECO:0000256" key="1">
    <source>
        <dbReference type="ARBA" id="ARBA00022723"/>
    </source>
</evidence>
<dbReference type="Pfam" id="PF00172">
    <property type="entry name" value="Zn_clus"/>
    <property type="match status" value="1"/>
</dbReference>
<dbReference type="InterPro" id="IPR007219">
    <property type="entry name" value="XnlR_reg_dom"/>
</dbReference>
<dbReference type="EMBL" id="JANVFO010000051">
    <property type="protein sequence ID" value="KAJ3724176.1"/>
    <property type="molecule type" value="Genomic_DNA"/>
</dbReference>
<evidence type="ECO:0000256" key="3">
    <source>
        <dbReference type="SAM" id="MobiDB-lite"/>
    </source>
</evidence>
<feature type="region of interest" description="Disordered" evidence="3">
    <location>
        <begin position="749"/>
        <end position="780"/>
    </location>
</feature>
<keyword evidence="1" id="KW-0479">Metal-binding</keyword>
<reference evidence="5" key="1">
    <citation type="submission" date="2022-08" db="EMBL/GenBank/DDBJ databases">
        <authorList>
            <consortium name="DOE Joint Genome Institute"/>
            <person name="Min B."/>
            <person name="Sierra-Patev S."/>
            <person name="Naranjo-Ortiz M."/>
            <person name="Looney B."/>
            <person name="Konkel Z."/>
            <person name="Slot J.C."/>
            <person name="Sakamoto Y."/>
            <person name="Steenwyk J.L."/>
            <person name="Rokas A."/>
            <person name="Carro J."/>
            <person name="Camarero S."/>
            <person name="Ferreira P."/>
            <person name="Molpeceres G."/>
            <person name="Ruiz-duenas F.J."/>
            <person name="Serrano A."/>
            <person name="Henrissat B."/>
            <person name="Drula E."/>
            <person name="Hughes K.W."/>
            <person name="Mata J.L."/>
            <person name="Ishikawa N.K."/>
            <person name="Vargas-Isla R."/>
            <person name="Ushijima S."/>
            <person name="Smith C.A."/>
            <person name="Ahrendt S."/>
            <person name="Andreopoulos W."/>
            <person name="He G."/>
            <person name="LaButti K."/>
            <person name="Lipzen A."/>
            <person name="Ng V."/>
            <person name="Riley R."/>
            <person name="Sandor L."/>
            <person name="Barry K."/>
            <person name="Martinez A.T."/>
            <person name="Xiao Y."/>
            <person name="Gibbons J.G."/>
            <person name="Terashima K."/>
            <person name="Hibbett D.S."/>
            <person name="Grigoriev I.V."/>
        </authorList>
    </citation>
    <scope>NUCLEOTIDE SEQUENCE</scope>
    <source>
        <strain evidence="5">ET3784</strain>
    </source>
</reference>
<dbReference type="SUPFAM" id="SSF57701">
    <property type="entry name" value="Zn2/Cys6 DNA-binding domain"/>
    <property type="match status" value="1"/>
</dbReference>
<evidence type="ECO:0000313" key="6">
    <source>
        <dbReference type="Proteomes" id="UP001176059"/>
    </source>
</evidence>
<dbReference type="GO" id="GO:0008270">
    <property type="term" value="F:zinc ion binding"/>
    <property type="evidence" value="ECO:0007669"/>
    <property type="project" value="InterPro"/>
</dbReference>
<organism evidence="5 6">
    <name type="scientific">Lentinula guzmanii</name>
    <dbReference type="NCBI Taxonomy" id="2804957"/>
    <lineage>
        <taxon>Eukaryota</taxon>
        <taxon>Fungi</taxon>
        <taxon>Dikarya</taxon>
        <taxon>Basidiomycota</taxon>
        <taxon>Agaricomycotina</taxon>
        <taxon>Agaricomycetes</taxon>
        <taxon>Agaricomycetidae</taxon>
        <taxon>Agaricales</taxon>
        <taxon>Marasmiineae</taxon>
        <taxon>Omphalotaceae</taxon>
        <taxon>Lentinula</taxon>
    </lineage>
</organism>
<dbReference type="PANTHER" id="PTHR46910">
    <property type="entry name" value="TRANSCRIPTION FACTOR PDR1"/>
    <property type="match status" value="1"/>
</dbReference>
<comment type="caution">
    <text evidence="5">The sequence shown here is derived from an EMBL/GenBank/DDBJ whole genome shotgun (WGS) entry which is preliminary data.</text>
</comment>
<dbReference type="GO" id="GO:0000981">
    <property type="term" value="F:DNA-binding transcription factor activity, RNA polymerase II-specific"/>
    <property type="evidence" value="ECO:0007669"/>
    <property type="project" value="InterPro"/>
</dbReference>
<protein>
    <submittedName>
        <fullName evidence="5">Fungal-specific transcription factor domain-containing protein</fullName>
    </submittedName>
</protein>
<feature type="region of interest" description="Disordered" evidence="3">
    <location>
        <begin position="724"/>
        <end position="743"/>
    </location>
</feature>
<dbReference type="Gene3D" id="4.10.240.10">
    <property type="entry name" value="Zn(2)-C6 fungal-type DNA-binding domain"/>
    <property type="match status" value="1"/>
</dbReference>
<evidence type="ECO:0000313" key="5">
    <source>
        <dbReference type="EMBL" id="KAJ3724176.1"/>
    </source>
</evidence>
<dbReference type="SMART" id="SM00066">
    <property type="entry name" value="GAL4"/>
    <property type="match status" value="1"/>
</dbReference>
<dbReference type="InterPro" id="IPR050987">
    <property type="entry name" value="AtrR-like"/>
</dbReference>
<feature type="domain" description="Zn(2)-C6 fungal-type" evidence="4">
    <location>
        <begin position="14"/>
        <end position="47"/>
    </location>
</feature>
<dbReference type="AlphaFoldDB" id="A0AA38JED7"/>
<dbReference type="PANTHER" id="PTHR46910:SF38">
    <property type="entry name" value="ZN(2)-C6 FUNGAL-TYPE DOMAIN-CONTAINING PROTEIN"/>
    <property type="match status" value="1"/>
</dbReference>
<sequence>MDLSEPKKRRIQNACLRCRQRKVRCDSGLMPNKICSGCINAGVDCAHNNLNKRRGPKRFPKDAVMKSFEATQAMVSVVLAEPDTYVIPEGLDRIRTLIIDISRYAYFLQKELGLRGQQSSSVKADLSSTASTAGPPVSLTSSATSPPTPEAYPNPYFGGHSSEDAHDANIISERLEQLTLGQQSPRHYGPSSNFLLVQTLLDFKQETTGRKQDIHQNLRRPEFWCILPWQEKLQDNTASMLTFPEDDLLHNLIDDYFVHSEPYMPLLHRSTFEKSVAEDLHLRDVGFGQVVLAVCAVASRYGLDPRNMPEGTKSEHSLGWRWYSQISLNMSSFLEVPRLYDLQLCILMMMYLQASSISESSWIILGVAMRLAQAMGLHRRQPDQPRTIRRELWIRAFWVIIIYDTYASMFLGRPRATTMDDFDVELPMDCDQEFWDNATSEGDVLVQSPPNKRSRTTFWIHFIKLMEIAGLTHKLIYPIRRAAQSRVLGVDGVLSNRKAVMELDSALNAWASSVPHHVQWDPKQADPILLLQSAMLYSSYHWVQIQKFIPGPNQEAVLNGLPSLAICANAARSCIRIAEACRTPHAPPAVHVLPSVFISAIILLINFWRIKRSNTLLNSGTEMREVCKCFELLKPLEKRFQGAGRMIDILNGIISIGHLDIPLPSMHLTQKWVTKPISFELAGYPSSSSHVGRFINRALITQPPSPYSANDLVLPSLHSSNLTTIPPQSIGPESSSSSYDHANQLGQLPASTATPRSVDDSLSTYSQKSSATNTGVDTSTAANEQFRTGVVVSTWSPTSTFESNHFGNDIDNEDWSTFMRNIEDLMQSTADFQMFVDES</sequence>
<dbReference type="PROSITE" id="PS50048">
    <property type="entry name" value="ZN2_CY6_FUNGAL_2"/>
    <property type="match status" value="1"/>
</dbReference>
<reference evidence="5" key="2">
    <citation type="journal article" date="2023" name="Proc. Natl. Acad. Sci. U.S.A.">
        <title>A global phylogenomic analysis of the shiitake genus Lentinula.</title>
        <authorList>
            <person name="Sierra-Patev S."/>
            <person name="Min B."/>
            <person name="Naranjo-Ortiz M."/>
            <person name="Looney B."/>
            <person name="Konkel Z."/>
            <person name="Slot J.C."/>
            <person name="Sakamoto Y."/>
            <person name="Steenwyk J.L."/>
            <person name="Rokas A."/>
            <person name="Carro J."/>
            <person name="Camarero S."/>
            <person name="Ferreira P."/>
            <person name="Molpeceres G."/>
            <person name="Ruiz-Duenas F.J."/>
            <person name="Serrano A."/>
            <person name="Henrissat B."/>
            <person name="Drula E."/>
            <person name="Hughes K.W."/>
            <person name="Mata J.L."/>
            <person name="Ishikawa N.K."/>
            <person name="Vargas-Isla R."/>
            <person name="Ushijima S."/>
            <person name="Smith C.A."/>
            <person name="Donoghue J."/>
            <person name="Ahrendt S."/>
            <person name="Andreopoulos W."/>
            <person name="He G."/>
            <person name="LaButti K."/>
            <person name="Lipzen A."/>
            <person name="Ng V."/>
            <person name="Riley R."/>
            <person name="Sandor L."/>
            <person name="Barry K."/>
            <person name="Martinez A.T."/>
            <person name="Xiao Y."/>
            <person name="Gibbons J.G."/>
            <person name="Terashima K."/>
            <person name="Grigoriev I.V."/>
            <person name="Hibbett D."/>
        </authorList>
    </citation>
    <scope>NUCLEOTIDE SEQUENCE</scope>
    <source>
        <strain evidence="5">ET3784</strain>
    </source>
</reference>
<dbReference type="PROSITE" id="PS00463">
    <property type="entry name" value="ZN2_CY6_FUNGAL_1"/>
    <property type="match status" value="1"/>
</dbReference>
<keyword evidence="2" id="KW-0539">Nucleus</keyword>
<dbReference type="CDD" id="cd12148">
    <property type="entry name" value="fungal_TF_MHR"/>
    <property type="match status" value="1"/>
</dbReference>
<dbReference type="InterPro" id="IPR036864">
    <property type="entry name" value="Zn2-C6_fun-type_DNA-bd_sf"/>
</dbReference>
<evidence type="ECO:0000259" key="4">
    <source>
        <dbReference type="PROSITE" id="PS50048"/>
    </source>
</evidence>
<gene>
    <name evidence="5" type="ORF">DFJ43DRAFT_1091462</name>
</gene>
<dbReference type="CDD" id="cd00067">
    <property type="entry name" value="GAL4"/>
    <property type="match status" value="1"/>
</dbReference>
<dbReference type="Pfam" id="PF04082">
    <property type="entry name" value="Fungal_trans"/>
    <property type="match status" value="1"/>
</dbReference>
<evidence type="ECO:0000256" key="2">
    <source>
        <dbReference type="ARBA" id="ARBA00023242"/>
    </source>
</evidence>
<dbReference type="InterPro" id="IPR001138">
    <property type="entry name" value="Zn2Cys6_DnaBD"/>
</dbReference>